<dbReference type="EMBL" id="LXQA010113115">
    <property type="protein sequence ID" value="MCI19069.1"/>
    <property type="molecule type" value="Genomic_DNA"/>
</dbReference>
<reference evidence="1 2" key="1">
    <citation type="journal article" date="2018" name="Front. Plant Sci.">
        <title>Red Clover (Trifolium pratense) and Zigzag Clover (T. medium) - A Picture of Genomic Similarities and Differences.</title>
        <authorList>
            <person name="Dluhosova J."/>
            <person name="Istvanek J."/>
            <person name="Nedelnik J."/>
            <person name="Repkova J."/>
        </authorList>
    </citation>
    <scope>NUCLEOTIDE SEQUENCE [LARGE SCALE GENOMIC DNA]</scope>
    <source>
        <strain evidence="2">cv. 10/8</strain>
        <tissue evidence="1">Leaf</tissue>
    </source>
</reference>
<keyword evidence="2" id="KW-1185">Reference proteome</keyword>
<feature type="non-terminal residue" evidence="1">
    <location>
        <position position="1"/>
    </location>
</feature>
<organism evidence="1 2">
    <name type="scientific">Trifolium medium</name>
    <dbReference type="NCBI Taxonomy" id="97028"/>
    <lineage>
        <taxon>Eukaryota</taxon>
        <taxon>Viridiplantae</taxon>
        <taxon>Streptophyta</taxon>
        <taxon>Embryophyta</taxon>
        <taxon>Tracheophyta</taxon>
        <taxon>Spermatophyta</taxon>
        <taxon>Magnoliopsida</taxon>
        <taxon>eudicotyledons</taxon>
        <taxon>Gunneridae</taxon>
        <taxon>Pentapetalae</taxon>
        <taxon>rosids</taxon>
        <taxon>fabids</taxon>
        <taxon>Fabales</taxon>
        <taxon>Fabaceae</taxon>
        <taxon>Papilionoideae</taxon>
        <taxon>50 kb inversion clade</taxon>
        <taxon>NPAAA clade</taxon>
        <taxon>Hologalegina</taxon>
        <taxon>IRL clade</taxon>
        <taxon>Trifolieae</taxon>
        <taxon>Trifolium</taxon>
    </lineage>
</organism>
<protein>
    <submittedName>
        <fullName evidence="1">Uncharacterized protein</fullName>
    </submittedName>
</protein>
<proteinExistence type="predicted"/>
<comment type="caution">
    <text evidence="1">The sequence shown here is derived from an EMBL/GenBank/DDBJ whole genome shotgun (WGS) entry which is preliminary data.</text>
</comment>
<sequence>AGAAMIIPTVNSTARRQRDVKCSMYVYVYVKEFWLVGLLGIE</sequence>
<evidence type="ECO:0000313" key="2">
    <source>
        <dbReference type="Proteomes" id="UP000265520"/>
    </source>
</evidence>
<dbReference type="Proteomes" id="UP000265520">
    <property type="component" value="Unassembled WGS sequence"/>
</dbReference>
<evidence type="ECO:0000313" key="1">
    <source>
        <dbReference type="EMBL" id="MCI19069.1"/>
    </source>
</evidence>
<name>A0A392Q5E9_9FABA</name>
<dbReference type="AlphaFoldDB" id="A0A392Q5E9"/>
<accession>A0A392Q5E9</accession>